<accession>A0A1B2JDP4</accession>
<evidence type="ECO:0000259" key="3">
    <source>
        <dbReference type="Pfam" id="PF00561"/>
    </source>
</evidence>
<dbReference type="SUPFAM" id="SSF53474">
    <property type="entry name" value="alpha/beta-Hydrolases"/>
    <property type="match status" value="1"/>
</dbReference>
<dbReference type="Gene3D" id="3.40.50.1820">
    <property type="entry name" value="alpha/beta hydrolase"/>
    <property type="match status" value="1"/>
</dbReference>
<feature type="domain" description="AB hydrolase-1" evidence="3">
    <location>
        <begin position="27"/>
        <end position="266"/>
    </location>
</feature>
<dbReference type="EMBL" id="CP014585">
    <property type="protein sequence ID" value="ANZ76072.1"/>
    <property type="molecule type" value="Genomic_DNA"/>
</dbReference>
<dbReference type="Pfam" id="PF00561">
    <property type="entry name" value="Abhydrolase_1"/>
    <property type="match status" value="1"/>
</dbReference>
<keyword evidence="2" id="KW-0378">Hydrolase</keyword>
<dbReference type="AlphaFoldDB" id="A0A1B2JDP4"/>
<name>A0A1B2JDP4_PICPA</name>
<organism evidence="4 5">
    <name type="scientific">Komagataella pastoris</name>
    <name type="common">Yeast</name>
    <name type="synonym">Pichia pastoris</name>
    <dbReference type="NCBI Taxonomy" id="4922"/>
    <lineage>
        <taxon>Eukaryota</taxon>
        <taxon>Fungi</taxon>
        <taxon>Dikarya</taxon>
        <taxon>Ascomycota</taxon>
        <taxon>Saccharomycotina</taxon>
        <taxon>Pichiomycetes</taxon>
        <taxon>Pichiales</taxon>
        <taxon>Pichiaceae</taxon>
        <taxon>Komagataella</taxon>
    </lineage>
</organism>
<sequence length="286" mass="32752">MNKTACSNAVKLAFDKYRTFKGMASGNPIIFLHGLLGNKLNNRATGKHLSRTLNKDVYCLDLRNHGASPHNPNHDYQSMAQDVECFIRDNHVKQPIIIGHSMGAKVAMSLALRNAKTCSMLISVDNVPTPNTGNDVTVEILKFEKYLNVLREAFTDPKVSLKSVDSRLQLVEPSKKVRTFLMSNIKKDYGSGEVYCRIPIDILYRNIYKIFDFPYQRDVFNGPSLFIRGTESHFVHDTDEEAIQARFPQYRIENIKAGHWIISENPQKFNETVKRFIWENEKYCSA</sequence>
<keyword evidence="5" id="KW-1185">Reference proteome</keyword>
<dbReference type="GO" id="GO:0005739">
    <property type="term" value="C:mitochondrion"/>
    <property type="evidence" value="ECO:0007669"/>
    <property type="project" value="TreeGrafter"/>
</dbReference>
<evidence type="ECO:0000313" key="5">
    <source>
        <dbReference type="Proteomes" id="UP000094565"/>
    </source>
</evidence>
<dbReference type="GO" id="GO:0052689">
    <property type="term" value="F:carboxylic ester hydrolase activity"/>
    <property type="evidence" value="ECO:0007669"/>
    <property type="project" value="TreeGrafter"/>
</dbReference>
<evidence type="ECO:0000313" key="4">
    <source>
        <dbReference type="EMBL" id="ANZ76072.1"/>
    </source>
</evidence>
<dbReference type="InterPro" id="IPR029058">
    <property type="entry name" value="AB_hydrolase_fold"/>
</dbReference>
<dbReference type="PANTHER" id="PTHR46118:SF4">
    <property type="entry name" value="PROTEIN ABHD11"/>
    <property type="match status" value="1"/>
</dbReference>
<protein>
    <submittedName>
        <fullName evidence="4">BA75_02333T0</fullName>
    </submittedName>
</protein>
<evidence type="ECO:0000256" key="2">
    <source>
        <dbReference type="ARBA" id="ARBA00022801"/>
    </source>
</evidence>
<dbReference type="Proteomes" id="UP000094565">
    <property type="component" value="Chromosome 2"/>
</dbReference>
<reference evidence="4 5" key="1">
    <citation type="submission" date="2016-02" db="EMBL/GenBank/DDBJ databases">
        <title>Comparative genomic and transcriptomic foundation for Pichia pastoris.</title>
        <authorList>
            <person name="Love K.R."/>
            <person name="Shah K.A."/>
            <person name="Whittaker C.A."/>
            <person name="Wu J."/>
            <person name="Bartlett M.C."/>
            <person name="Ma D."/>
            <person name="Leeson R.L."/>
            <person name="Priest M."/>
            <person name="Young S.K."/>
            <person name="Love J.C."/>
        </authorList>
    </citation>
    <scope>NUCLEOTIDE SEQUENCE [LARGE SCALE GENOMIC DNA]</scope>
    <source>
        <strain evidence="4 5">ATCC 28485</strain>
    </source>
</reference>
<gene>
    <name evidence="4" type="ORF">ATY40_BA7502333</name>
</gene>
<dbReference type="OrthoDB" id="8119704at2759"/>
<evidence type="ECO:0000256" key="1">
    <source>
        <dbReference type="ARBA" id="ARBA00008645"/>
    </source>
</evidence>
<comment type="similarity">
    <text evidence="1">Belongs to the AB hydrolase superfamily.</text>
</comment>
<dbReference type="InterPro" id="IPR000073">
    <property type="entry name" value="AB_hydrolase_1"/>
</dbReference>
<proteinExistence type="inferred from homology"/>
<dbReference type="PANTHER" id="PTHR46118">
    <property type="entry name" value="PROTEIN ABHD11"/>
    <property type="match status" value="1"/>
</dbReference>